<feature type="signal peptide" evidence="1">
    <location>
        <begin position="1"/>
        <end position="17"/>
    </location>
</feature>
<gene>
    <name evidence="3" type="ORF">KEBURONENSIS_01282</name>
    <name evidence="2" type="ORF">KEBURONENSIS_01357</name>
</gene>
<evidence type="ECO:0000313" key="4">
    <source>
        <dbReference type="Proteomes" id="UP000215450"/>
    </source>
</evidence>
<evidence type="ECO:0000256" key="1">
    <source>
        <dbReference type="SAM" id="SignalP"/>
    </source>
</evidence>
<dbReference type="EMBL" id="FXUV01000022">
    <property type="protein sequence ID" value="SMQ12457.1"/>
    <property type="molecule type" value="Genomic_DNA"/>
</dbReference>
<reference evidence="2" key="1">
    <citation type="submission" date="2017-05" db="EMBL/GenBank/DDBJ databases">
        <authorList>
            <person name="Song R."/>
            <person name="Chenine A.L."/>
            <person name="Ruprecht R.M."/>
        </authorList>
    </citation>
    <scope>NUCLEOTIDE SEQUENCE</scope>
    <source>
        <strain evidence="2">Kingella_eburonensis</strain>
    </source>
</reference>
<feature type="chain" id="PRO_5015075166" evidence="1">
    <location>
        <begin position="18"/>
        <end position="165"/>
    </location>
</feature>
<keyword evidence="4" id="KW-1185">Reference proteome</keyword>
<sequence>MVLTVFAVLFLSTPALADDKQMFLRSLERPAKTELHTCAGGVSDIVNVGNQYFVLYNWSEGVWEAEIDDGKHYCSGNGTYYHIAKFVKNNGRYTLVNPSVLGNVNIGDIENITRVSDDLVAVLRTRKLSEKDNVRYPRNLHEVRVNLRTGMVLNDNFIGRAPELR</sequence>
<dbReference type="EMBL" id="FXUV02000024">
    <property type="protein sequence ID" value="SNB69753.1"/>
    <property type="molecule type" value="Genomic_DNA"/>
</dbReference>
<evidence type="ECO:0000313" key="3">
    <source>
        <dbReference type="EMBL" id="SNB69753.1"/>
    </source>
</evidence>
<keyword evidence="1" id="KW-0732">Signal</keyword>
<accession>A0A238HG10</accession>
<organism evidence="2">
    <name type="scientific">Kingella negevensis</name>
    <dbReference type="NCBI Taxonomy" id="1522312"/>
    <lineage>
        <taxon>Bacteria</taxon>
        <taxon>Pseudomonadati</taxon>
        <taxon>Pseudomonadota</taxon>
        <taxon>Betaproteobacteria</taxon>
        <taxon>Neisseriales</taxon>
        <taxon>Neisseriaceae</taxon>
        <taxon>Kingella</taxon>
    </lineage>
</organism>
<proteinExistence type="predicted"/>
<dbReference type="AlphaFoldDB" id="A0A238HG10"/>
<protein>
    <submittedName>
        <fullName evidence="2">Uncharacterized protein</fullName>
    </submittedName>
</protein>
<reference evidence="4" key="3">
    <citation type="submission" date="2017-06" db="EMBL/GenBank/DDBJ databases">
        <authorList>
            <person name="Laurent S."/>
        </authorList>
    </citation>
    <scope>NUCLEOTIDE SEQUENCE [LARGE SCALE GENOMIC DNA]</scope>
</reference>
<evidence type="ECO:0000313" key="2">
    <source>
        <dbReference type="EMBL" id="SMQ12457.1"/>
    </source>
</evidence>
<dbReference type="STRING" id="1522312.GCA_900177895_01089"/>
<dbReference type="Proteomes" id="UP000215450">
    <property type="component" value="Unassembled WGS sequence"/>
</dbReference>
<dbReference type="RefSeq" id="WP_095062653.1">
    <property type="nucleotide sequence ID" value="NZ_FXUV02000024.1"/>
</dbReference>
<reference evidence="3" key="2">
    <citation type="submission" date="2017-06" db="EMBL/GenBank/DDBJ databases">
        <authorList>
            <person name="Kim H.J."/>
            <person name="Triplett B.A."/>
        </authorList>
    </citation>
    <scope>NUCLEOTIDE SEQUENCE [LARGE SCALE GENOMIC DNA]</scope>
    <source>
        <strain evidence="3">Kingella_eburonensis</strain>
    </source>
</reference>
<name>A0A238HG10_9NEIS</name>